<evidence type="ECO:0000313" key="4">
    <source>
        <dbReference type="Proteomes" id="UP000066049"/>
    </source>
</evidence>
<dbReference type="RefSeq" id="WP_054196927.1">
    <property type="nucleotide sequence ID" value="NZ_CABPUF010000005.1"/>
</dbReference>
<dbReference type="InterPro" id="IPR005625">
    <property type="entry name" value="PepSY-ass_TM"/>
</dbReference>
<dbReference type="GeneID" id="28662993"/>
<organism evidence="3 4">
    <name type="scientific">Campylobacter concisus</name>
    <dbReference type="NCBI Taxonomy" id="199"/>
    <lineage>
        <taxon>Bacteria</taxon>
        <taxon>Pseudomonadati</taxon>
        <taxon>Campylobacterota</taxon>
        <taxon>Epsilonproteobacteria</taxon>
        <taxon>Campylobacterales</taxon>
        <taxon>Campylobacteraceae</taxon>
        <taxon>Campylobacter</taxon>
    </lineage>
</organism>
<evidence type="ECO:0000256" key="1">
    <source>
        <dbReference type="SAM" id="Phobius"/>
    </source>
</evidence>
<protein>
    <submittedName>
        <fullName evidence="3">Putative iron-regulated membrane protein</fullName>
    </submittedName>
</protein>
<feature type="transmembrane region" description="Helical" evidence="1">
    <location>
        <begin position="187"/>
        <end position="213"/>
    </location>
</feature>
<evidence type="ECO:0000313" key="3">
    <source>
        <dbReference type="EMBL" id="ALF47976.1"/>
    </source>
</evidence>
<dbReference type="AlphaFoldDB" id="A0A0M4TNG9"/>
<feature type="domain" description="PepSY" evidence="2">
    <location>
        <begin position="57"/>
        <end position="110"/>
    </location>
</feature>
<dbReference type="InterPro" id="IPR025711">
    <property type="entry name" value="PepSY"/>
</dbReference>
<dbReference type="KEGG" id="ccoc:CCON33237_1316"/>
<evidence type="ECO:0000259" key="2">
    <source>
        <dbReference type="Pfam" id="PF03413"/>
    </source>
</evidence>
<dbReference type="PANTHER" id="PTHR34219:SF3">
    <property type="entry name" value="BLL7967 PROTEIN"/>
    <property type="match status" value="1"/>
</dbReference>
<keyword evidence="1" id="KW-1133">Transmembrane helix</keyword>
<name>A0A0M4TNG9_9BACT</name>
<keyword evidence="1" id="KW-0472">Membrane</keyword>
<dbReference type="Proteomes" id="UP000066049">
    <property type="component" value="Chromosome"/>
</dbReference>
<dbReference type="PATRIC" id="fig|199.248.peg.1359"/>
<dbReference type="Pfam" id="PF03413">
    <property type="entry name" value="PepSY"/>
    <property type="match status" value="1"/>
</dbReference>
<sequence>MFKIWRKFHLILALIFALPLLIISISGAIISYHDEVIEAFSKDKIDIATNKSALKIDEILKVFSKTWPNFNLSYIKIKGEANRAYVVSGTSENGEFKSFFIDPYTGEVVSENSVEKFIGLALNLHKNLGLALFKNENLSKIASELVAISTLALLVILITGVLIHFWRFRSKFISAFKLNLKAKKFAFLYSLHGFLGLYLGVILLIICISGLYFSYENFAKAINQICGEEKVFKKPNFTSKNGFSLNDGQKVENLKKAYEIFTLKFGNEFDALNFILNKDGVKFMIFYLPKGASESDGVRLAVDTASGEILKNTMPKSFEIYKFMLDLHAGYTFGEAGKVIFFMASCGVGVLLFSGCVIYYKRRKK</sequence>
<dbReference type="Pfam" id="PF03929">
    <property type="entry name" value="PepSY_TM"/>
    <property type="match status" value="1"/>
</dbReference>
<dbReference type="EMBL" id="CP012541">
    <property type="protein sequence ID" value="ALF47976.1"/>
    <property type="molecule type" value="Genomic_DNA"/>
</dbReference>
<gene>
    <name evidence="3" type="ORF">CCON33237_1316</name>
</gene>
<proteinExistence type="predicted"/>
<keyword evidence="1" id="KW-0812">Transmembrane</keyword>
<feature type="transmembrane region" description="Helical" evidence="1">
    <location>
        <begin position="339"/>
        <end position="360"/>
    </location>
</feature>
<feature type="transmembrane region" description="Helical" evidence="1">
    <location>
        <begin position="145"/>
        <end position="166"/>
    </location>
</feature>
<accession>A0A0M4TNG9</accession>
<dbReference type="PANTHER" id="PTHR34219">
    <property type="entry name" value="IRON-REGULATED INNER MEMBRANE PROTEIN-RELATED"/>
    <property type="match status" value="1"/>
</dbReference>
<reference evidence="4" key="1">
    <citation type="submission" date="2015-08" db="EMBL/GenBank/DDBJ databases">
        <title>Comparative genomics of the Campylobacter concisus group.</title>
        <authorList>
            <person name="Miller W.G."/>
            <person name="Yee E."/>
            <person name="Chapman M.H."/>
            <person name="Huynh S."/>
            <person name="Bono J.L."/>
            <person name="On S.L.W."/>
            <person name="St Leger J."/>
            <person name="Foster G."/>
            <person name="Parker C.T."/>
        </authorList>
    </citation>
    <scope>NUCLEOTIDE SEQUENCE [LARGE SCALE GENOMIC DNA]</scope>
    <source>
        <strain evidence="4">ATCC 33237</strain>
    </source>
</reference>